<keyword evidence="14" id="KW-1185">Reference proteome</keyword>
<reference evidence="13 14" key="1">
    <citation type="submission" date="2023-12" db="EMBL/GenBank/DDBJ databases">
        <title>Stenotrophomonas guangdongensis sp. nov., isolated from wilted pepper plants (Capsicum annuum).</title>
        <authorList>
            <person name="Qiu M."/>
            <person name="Li Y."/>
            <person name="Liu Q."/>
            <person name="Zhang X."/>
            <person name="Huang Y."/>
            <person name="Guo R."/>
            <person name="Hu M."/>
            <person name="Zhou J."/>
            <person name="Zhou X."/>
        </authorList>
    </citation>
    <scope>NUCLEOTIDE SEQUENCE [LARGE SCALE GENOMIC DNA]</scope>
    <source>
        <strain evidence="13 14">MH1</strain>
    </source>
</reference>
<feature type="domain" description="TonB-dependent receptor plug" evidence="12">
    <location>
        <begin position="60"/>
        <end position="168"/>
    </location>
</feature>
<dbReference type="InterPro" id="IPR000531">
    <property type="entry name" value="Beta-barrel_TonB"/>
</dbReference>
<dbReference type="Pfam" id="PF07715">
    <property type="entry name" value="Plug"/>
    <property type="match status" value="1"/>
</dbReference>
<protein>
    <submittedName>
        <fullName evidence="13">TonB-dependent receptor</fullName>
    </submittedName>
</protein>
<keyword evidence="4 8" id="KW-0812">Transmembrane</keyword>
<evidence type="ECO:0000256" key="1">
    <source>
        <dbReference type="ARBA" id="ARBA00004571"/>
    </source>
</evidence>
<dbReference type="SUPFAM" id="SSF56935">
    <property type="entry name" value="Porins"/>
    <property type="match status" value="1"/>
</dbReference>
<dbReference type="PANTHER" id="PTHR47234:SF2">
    <property type="entry name" value="TONB-DEPENDENT RECEPTOR"/>
    <property type="match status" value="1"/>
</dbReference>
<keyword evidence="2 8" id="KW-0813">Transport</keyword>
<evidence type="ECO:0000256" key="5">
    <source>
        <dbReference type="ARBA" id="ARBA00023077"/>
    </source>
</evidence>
<dbReference type="Gene3D" id="2.170.130.10">
    <property type="entry name" value="TonB-dependent receptor, plug domain"/>
    <property type="match status" value="1"/>
</dbReference>
<feature type="chain" id="PRO_5046786884" evidence="10">
    <location>
        <begin position="29"/>
        <end position="869"/>
    </location>
</feature>
<evidence type="ECO:0000259" key="12">
    <source>
        <dbReference type="Pfam" id="PF07715"/>
    </source>
</evidence>
<comment type="subcellular location">
    <subcellularLocation>
        <location evidence="1 8">Cell outer membrane</location>
        <topology evidence="1 8">Multi-pass membrane protein</topology>
    </subcellularLocation>
</comment>
<keyword evidence="10" id="KW-0732">Signal</keyword>
<evidence type="ECO:0000313" key="13">
    <source>
        <dbReference type="EMBL" id="MEA5668666.1"/>
    </source>
</evidence>
<accession>A0ABU5V5N6</accession>
<evidence type="ECO:0000259" key="11">
    <source>
        <dbReference type="Pfam" id="PF00593"/>
    </source>
</evidence>
<evidence type="ECO:0000256" key="9">
    <source>
        <dbReference type="RuleBase" id="RU003357"/>
    </source>
</evidence>
<evidence type="ECO:0000256" key="3">
    <source>
        <dbReference type="ARBA" id="ARBA00022452"/>
    </source>
</evidence>
<feature type="domain" description="TonB-dependent receptor-like beta-barrel" evidence="11">
    <location>
        <begin position="358"/>
        <end position="833"/>
    </location>
</feature>
<dbReference type="Proteomes" id="UP001301653">
    <property type="component" value="Unassembled WGS sequence"/>
</dbReference>
<dbReference type="Pfam" id="PF00593">
    <property type="entry name" value="TonB_dep_Rec_b-barrel"/>
    <property type="match status" value="1"/>
</dbReference>
<evidence type="ECO:0000256" key="8">
    <source>
        <dbReference type="PROSITE-ProRule" id="PRU01360"/>
    </source>
</evidence>
<dbReference type="PANTHER" id="PTHR47234">
    <property type="match status" value="1"/>
</dbReference>
<dbReference type="InterPro" id="IPR036942">
    <property type="entry name" value="Beta-barrel_TonB_sf"/>
</dbReference>
<evidence type="ECO:0000256" key="2">
    <source>
        <dbReference type="ARBA" id="ARBA00022448"/>
    </source>
</evidence>
<dbReference type="CDD" id="cd01347">
    <property type="entry name" value="ligand_gated_channel"/>
    <property type="match status" value="1"/>
</dbReference>
<sequence>MNIKTNSGLRRGALVVAIGLSLSGTVAAQEAAGSSTNATTLDRIEITGSRIKRADVEGALPVTVIGRQDIEVSGRATVADILQNSSFNSFGSFVPSSGSSAQSFAGLSLRGLGEGRTLILIDGRRAAVSPLTGEGQDLSSIPAAAVERIEILTDGASAIYGADAIGGVVNVITRKNYEGFQVSAGATDNKYGGDASEASVLFGAAGERGSVMGGISYTDQKISYVSDYPWSDTVAGSSYSNNYLNVLTDANGNRVAGSNLYTNGSSVVPGGCSGTNFYESTSSTGRTSCLYNYVGDMADTASIKNKNLFLRSEYALSDAWTINADIYVNRKNSTSVYAPVPESIFVSADSPNNTTGQDAYIKHRFAALDKRYTYTDENSYDVNLSLHGQLTDSTSVDFGVRSNESRATVTGYNYVNIPVAEQYFESGQYNAFDPYANSQEVLDAISTTIGRNTFYKQKEFNAQLTTDLFTLPGGVSSLAVGGEYSKHDYADIYDQQSAAGNVGGSSGNSAWGERNLTSGFAEWSLPIFDNFSADLAVRYDHYSDFGDSTSPKLSLRFQPLHNLTFRTSYGKGFRAPTLQALNQQDAFSADSVTDEATALAYGLAASSSIQINGYHVANPDLKAETSKQFSFGVVYDPFSWANITLDYWNTEIKNQIKWYSAQTVINRTALGQYLPDNLSVVRNSDGSIQAVYAGYGNEGLVKTDGIDLNIRTQFDLDDWGRLTSTLQGSWTHSYKVDSRYGSDEYVGTSGYPEWRANLNTRWERGDWSVAWTMNMIGYEPGYYVDYYEGDYSCSELKSEGYVKRCSGAYITHDLQLNYQAPWNATISLGARNLTNKAPVYDVAYSPTNFNNYLYNGYGRQLYVRYTQNF</sequence>
<dbReference type="InterPro" id="IPR039426">
    <property type="entry name" value="TonB-dep_rcpt-like"/>
</dbReference>
<dbReference type="InterPro" id="IPR012910">
    <property type="entry name" value="Plug_dom"/>
</dbReference>
<evidence type="ECO:0000256" key="4">
    <source>
        <dbReference type="ARBA" id="ARBA00022692"/>
    </source>
</evidence>
<gene>
    <name evidence="13" type="ORF">VA603_14050</name>
</gene>
<comment type="similarity">
    <text evidence="8 9">Belongs to the TonB-dependent receptor family.</text>
</comment>
<evidence type="ECO:0000256" key="10">
    <source>
        <dbReference type="SAM" id="SignalP"/>
    </source>
</evidence>
<evidence type="ECO:0000313" key="14">
    <source>
        <dbReference type="Proteomes" id="UP001301653"/>
    </source>
</evidence>
<keyword evidence="5 9" id="KW-0798">TonB box</keyword>
<organism evidence="13 14">
    <name type="scientific">Stenotrophomonas capsici</name>
    <dbReference type="NCBI Taxonomy" id="3110230"/>
    <lineage>
        <taxon>Bacteria</taxon>
        <taxon>Pseudomonadati</taxon>
        <taxon>Pseudomonadota</taxon>
        <taxon>Gammaproteobacteria</taxon>
        <taxon>Lysobacterales</taxon>
        <taxon>Lysobacteraceae</taxon>
        <taxon>Stenotrophomonas</taxon>
    </lineage>
</organism>
<proteinExistence type="inferred from homology"/>
<dbReference type="EMBL" id="JAYFUH010000249">
    <property type="protein sequence ID" value="MEA5668666.1"/>
    <property type="molecule type" value="Genomic_DNA"/>
</dbReference>
<dbReference type="RefSeq" id="WP_323439220.1">
    <property type="nucleotide sequence ID" value="NZ_JAYFUH010000249.1"/>
</dbReference>
<evidence type="ECO:0000256" key="6">
    <source>
        <dbReference type="ARBA" id="ARBA00023136"/>
    </source>
</evidence>
<name>A0ABU5V5N6_9GAMM</name>
<evidence type="ECO:0000256" key="7">
    <source>
        <dbReference type="ARBA" id="ARBA00023237"/>
    </source>
</evidence>
<dbReference type="PROSITE" id="PS52016">
    <property type="entry name" value="TONB_DEPENDENT_REC_3"/>
    <property type="match status" value="1"/>
</dbReference>
<feature type="signal peptide" evidence="10">
    <location>
        <begin position="1"/>
        <end position="28"/>
    </location>
</feature>
<keyword evidence="3 8" id="KW-1134">Transmembrane beta strand</keyword>
<dbReference type="Gene3D" id="2.40.170.20">
    <property type="entry name" value="TonB-dependent receptor, beta-barrel domain"/>
    <property type="match status" value="1"/>
</dbReference>
<keyword evidence="13" id="KW-0675">Receptor</keyword>
<comment type="caution">
    <text evidence="13">The sequence shown here is derived from an EMBL/GenBank/DDBJ whole genome shotgun (WGS) entry which is preliminary data.</text>
</comment>
<dbReference type="InterPro" id="IPR037066">
    <property type="entry name" value="Plug_dom_sf"/>
</dbReference>
<keyword evidence="7 8" id="KW-0998">Cell outer membrane</keyword>
<keyword evidence="6 8" id="KW-0472">Membrane</keyword>